<evidence type="ECO:0000313" key="1">
    <source>
        <dbReference type="EMBL" id="PKM88915.1"/>
    </source>
</evidence>
<evidence type="ECO:0000313" key="2">
    <source>
        <dbReference type="Proteomes" id="UP000233325"/>
    </source>
</evidence>
<accession>A0A2N2E2E8</accession>
<protein>
    <submittedName>
        <fullName evidence="1">Uncharacterized protein</fullName>
    </submittedName>
</protein>
<gene>
    <name evidence="1" type="ORF">CVU83_00895</name>
</gene>
<name>A0A2N2E2E8_9BACT</name>
<organism evidence="1 2">
    <name type="scientific">Candidatus Falkowbacteria bacterium HGW-Falkowbacteria-2</name>
    <dbReference type="NCBI Taxonomy" id="2013769"/>
    <lineage>
        <taxon>Bacteria</taxon>
        <taxon>Candidatus Falkowiibacteriota</taxon>
    </lineage>
</organism>
<comment type="caution">
    <text evidence="1">The sequence shown here is derived from an EMBL/GenBank/DDBJ whole genome shotgun (WGS) entry which is preliminary data.</text>
</comment>
<dbReference type="SUPFAM" id="SSF81301">
    <property type="entry name" value="Nucleotidyltransferase"/>
    <property type="match status" value="1"/>
</dbReference>
<dbReference type="Proteomes" id="UP000233325">
    <property type="component" value="Unassembled WGS sequence"/>
</dbReference>
<sequence>MRDTEKAFLWIVNLLRQHRIRFRISGGLAANVYGTKRVLADIDIEVESEAVKVLFGVVKEYVTYGPKMYKDKEFNLLLMTLKYKGQEIDICGIDDLKYFNKQTGQWETQKVKLSSCVRRKVYNRIVPIIPLKDLITYKKKLMREVDIEDVNVLTSL</sequence>
<reference evidence="1 2" key="1">
    <citation type="journal article" date="2017" name="ISME J.">
        <title>Potential for microbial H2 and metal transformations associated with novel bacteria and archaea in deep terrestrial subsurface sediments.</title>
        <authorList>
            <person name="Hernsdorf A.W."/>
            <person name="Amano Y."/>
            <person name="Miyakawa K."/>
            <person name="Ise K."/>
            <person name="Suzuki Y."/>
            <person name="Anantharaman K."/>
            <person name="Probst A."/>
            <person name="Burstein D."/>
            <person name="Thomas B.C."/>
            <person name="Banfield J.F."/>
        </authorList>
    </citation>
    <scope>NUCLEOTIDE SEQUENCE [LARGE SCALE GENOMIC DNA]</scope>
    <source>
        <strain evidence="1">HGW-Falkowbacteria-2</strain>
    </source>
</reference>
<dbReference type="AlphaFoldDB" id="A0A2N2E2E8"/>
<dbReference type="Gene3D" id="3.30.460.40">
    <property type="match status" value="1"/>
</dbReference>
<dbReference type="EMBL" id="PHAH01000008">
    <property type="protein sequence ID" value="PKM88915.1"/>
    <property type="molecule type" value="Genomic_DNA"/>
</dbReference>
<proteinExistence type="predicted"/>
<dbReference type="InterPro" id="IPR043519">
    <property type="entry name" value="NT_sf"/>
</dbReference>